<dbReference type="Gene3D" id="3.10.540.10">
    <property type="entry name" value="duf1285 like domain"/>
    <property type="match status" value="1"/>
</dbReference>
<feature type="domain" description="DUF1285" evidence="2">
    <location>
        <begin position="134"/>
        <end position="235"/>
    </location>
</feature>
<dbReference type="RefSeq" id="WP_101964592.1">
    <property type="nucleotide sequence ID" value="NZ_PKJS01000009.1"/>
</dbReference>
<evidence type="ECO:0000259" key="2">
    <source>
        <dbReference type="Pfam" id="PF21028"/>
    </source>
</evidence>
<dbReference type="InterPro" id="IPR048341">
    <property type="entry name" value="DUF1285_N"/>
</dbReference>
<organism evidence="3 4">
    <name type="scientific">Faucicola osloensis</name>
    <name type="common">Moraxella osloensis</name>
    <dbReference type="NCBI Taxonomy" id="34062"/>
    <lineage>
        <taxon>Bacteria</taxon>
        <taxon>Pseudomonadati</taxon>
        <taxon>Pseudomonadota</taxon>
        <taxon>Gammaproteobacteria</taxon>
        <taxon>Moraxellales</taxon>
        <taxon>Moraxellaceae</taxon>
        <taxon>Faucicola</taxon>
    </lineage>
</organism>
<feature type="domain" description="DUF1285" evidence="1">
    <location>
        <begin position="50"/>
        <end position="121"/>
    </location>
</feature>
<evidence type="ECO:0000313" key="3">
    <source>
        <dbReference type="EMBL" id="PKZ68540.1"/>
    </source>
</evidence>
<evidence type="ECO:0000313" key="4">
    <source>
        <dbReference type="Proteomes" id="UP000234914"/>
    </source>
</evidence>
<comment type="caution">
    <text evidence="3">The sequence shown here is derived from an EMBL/GenBank/DDBJ whole genome shotgun (WGS) entry which is preliminary data.</text>
</comment>
<dbReference type="EMBL" id="PKJS01000009">
    <property type="protein sequence ID" value="PKZ68540.1"/>
    <property type="molecule type" value="Genomic_DNA"/>
</dbReference>
<protein>
    <submittedName>
        <fullName evidence="3">DUF1285 domain-containing protein</fullName>
    </submittedName>
</protein>
<dbReference type="InterPro" id="IPR023361">
    <property type="entry name" value="DUF1285_beta_roll_sf"/>
</dbReference>
<evidence type="ECO:0000259" key="1">
    <source>
        <dbReference type="Pfam" id="PF06938"/>
    </source>
</evidence>
<dbReference type="Gene3D" id="2.30.270.10">
    <property type="entry name" value="duf1285 protein"/>
    <property type="match status" value="1"/>
</dbReference>
<dbReference type="InterPro" id="IPR048342">
    <property type="entry name" value="DUF1285_C"/>
</dbReference>
<dbReference type="Proteomes" id="UP000234914">
    <property type="component" value="Unassembled WGS sequence"/>
</dbReference>
<dbReference type="Pfam" id="PF21028">
    <property type="entry name" value="DUF1285_C"/>
    <property type="match status" value="1"/>
</dbReference>
<dbReference type="Pfam" id="PF06938">
    <property type="entry name" value="DUF1285_N"/>
    <property type="match status" value="1"/>
</dbReference>
<accession>A0A2I1RHD4</accession>
<proteinExistence type="predicted"/>
<dbReference type="AlphaFoldDB" id="A0A2I1RHD4"/>
<gene>
    <name evidence="3" type="ORF">CYJ96_07915</name>
</gene>
<reference evidence="3 4" key="1">
    <citation type="submission" date="2017-12" db="EMBL/GenBank/DDBJ databases">
        <title>Phylogenetic diversity of female urinary microbiome.</title>
        <authorList>
            <person name="Thomas-White K."/>
            <person name="Wolfe A.J."/>
        </authorList>
    </citation>
    <scope>NUCLEOTIDE SEQUENCE [LARGE SCALE GENOMIC DNA]</scope>
    <source>
        <strain evidence="3 4">UMB0416</strain>
    </source>
</reference>
<sequence length="239" mass="26771">MTNNDTVASKPSFDINFDTSFDISELSQQIEQSVTSQALATANHATRQIPPLEKWQPKLSGAMDMVVKANGEWWHEGSQITRPLLIDLFAKVLWSEVDDNHQVRYFLKTPVEKWQIQVEDAPLLVNQVDVISQQFGDTSKPVLQFTTTQGDVVIADEQHPIRLGLPFTHATQQDAGLQQKQASQPYLLVRQNGDSALYGLIHRNVFYHLIELGELVEGEEGTSLILHSGDSTFTLTMTA</sequence>
<name>A0A2I1RHD4_FAUOS</name>